<feature type="compositionally biased region" description="Basic and acidic residues" evidence="6">
    <location>
        <begin position="230"/>
        <end position="243"/>
    </location>
</feature>
<sequence>MRELLKLMDIDIYGGCLGNTAWPVHTDTQKPWTPVEIMADYKFVFVLEEVNCLDYVSNDFADALIVGVVPVVDGPKDYSRFSPTSNALVHLDAFIVPELLVQELDAMDRNDTLYSERLSYRVPSGNDKSRLSPVFRELFDKTPSKITETTTTTTTTTTTKTATTPDRHGALCGICQLARDVAENEYDWAAHKIEAEAWAREVATSAECEPQPRYLPGLPVQMNAYEEHLERQTKGENEVKSEENVLPPPSISNPSHAVHVAVSFDNSQSDPLTVVSLPPLPLTDSADSWDPSKGLLQSQSPSPSPFLSEMYYLLFLILVLLVGVVALAMITSRNARKVITWPGRHMFYSKIPDDDCEAMSLERMMLSELGEDLIYA</sequence>
<keyword evidence="9" id="KW-1185">Reference proteome</keyword>
<evidence type="ECO:0000259" key="7">
    <source>
        <dbReference type="Pfam" id="PF00852"/>
    </source>
</evidence>
<evidence type="ECO:0000256" key="5">
    <source>
        <dbReference type="RuleBase" id="RU003832"/>
    </source>
</evidence>
<dbReference type="GO" id="GO:0046920">
    <property type="term" value="F:alpha-(1-&gt;3)-fucosyltransferase activity"/>
    <property type="evidence" value="ECO:0007669"/>
    <property type="project" value="TreeGrafter"/>
</dbReference>
<dbReference type="OrthoDB" id="427096at2759"/>
<dbReference type="Gene3D" id="3.40.50.11660">
    <property type="entry name" value="Glycosyl transferase family 10, C-terminal domain"/>
    <property type="match status" value="1"/>
</dbReference>
<protein>
    <recommendedName>
        <fullName evidence="5">Fucosyltransferase</fullName>
        <ecNumber evidence="5">2.4.1.-</ecNumber>
    </recommendedName>
</protein>
<reference evidence="8" key="1">
    <citation type="journal article" date="2020" name="Fungal Divers.">
        <title>Resolving the Mortierellaceae phylogeny through synthesis of multi-gene phylogenetics and phylogenomics.</title>
        <authorList>
            <person name="Vandepol N."/>
            <person name="Liber J."/>
            <person name="Desiro A."/>
            <person name="Na H."/>
            <person name="Kennedy M."/>
            <person name="Barry K."/>
            <person name="Grigoriev I.V."/>
            <person name="Miller A.N."/>
            <person name="O'Donnell K."/>
            <person name="Stajich J.E."/>
            <person name="Bonito G."/>
        </authorList>
    </citation>
    <scope>NUCLEOTIDE SEQUENCE</scope>
    <source>
        <strain evidence="8">KOD948</strain>
    </source>
</reference>
<accession>A0A9P6PNF7</accession>
<dbReference type="PANTHER" id="PTHR11929">
    <property type="entry name" value="ALPHA- 1,3 -FUCOSYLTRANSFERASE"/>
    <property type="match status" value="1"/>
</dbReference>
<name>A0A9P6PNF7_9FUNG</name>
<dbReference type="InterPro" id="IPR001503">
    <property type="entry name" value="Glyco_trans_10"/>
</dbReference>
<dbReference type="EC" id="2.4.1.-" evidence="5"/>
<proteinExistence type="inferred from homology"/>
<keyword evidence="5" id="KW-0812">Transmembrane</keyword>
<gene>
    <name evidence="8" type="ORF">BG011_009402</name>
</gene>
<comment type="caution">
    <text evidence="8">The sequence shown here is derived from an EMBL/GenBank/DDBJ whole genome shotgun (WGS) entry which is preliminary data.</text>
</comment>
<evidence type="ECO:0000256" key="6">
    <source>
        <dbReference type="SAM" id="MobiDB-lite"/>
    </source>
</evidence>
<feature type="transmembrane region" description="Helical" evidence="5">
    <location>
        <begin position="310"/>
        <end position="330"/>
    </location>
</feature>
<dbReference type="SUPFAM" id="SSF53756">
    <property type="entry name" value="UDP-Glycosyltransferase/glycogen phosphorylase"/>
    <property type="match status" value="1"/>
</dbReference>
<evidence type="ECO:0000313" key="9">
    <source>
        <dbReference type="Proteomes" id="UP000726737"/>
    </source>
</evidence>
<dbReference type="InterPro" id="IPR038577">
    <property type="entry name" value="GT10-like_C_sf"/>
</dbReference>
<evidence type="ECO:0000256" key="2">
    <source>
        <dbReference type="ARBA" id="ARBA00008919"/>
    </source>
</evidence>
<organism evidence="8 9">
    <name type="scientific">Mortierella polycephala</name>
    <dbReference type="NCBI Taxonomy" id="41804"/>
    <lineage>
        <taxon>Eukaryota</taxon>
        <taxon>Fungi</taxon>
        <taxon>Fungi incertae sedis</taxon>
        <taxon>Mucoromycota</taxon>
        <taxon>Mortierellomycotina</taxon>
        <taxon>Mortierellomycetes</taxon>
        <taxon>Mortierellales</taxon>
        <taxon>Mortierellaceae</taxon>
        <taxon>Mortierella</taxon>
    </lineage>
</organism>
<feature type="domain" description="Fucosyltransferase C-terminal" evidence="7">
    <location>
        <begin position="2"/>
        <end position="120"/>
    </location>
</feature>
<dbReference type="GO" id="GO:0032580">
    <property type="term" value="C:Golgi cisterna membrane"/>
    <property type="evidence" value="ECO:0007669"/>
    <property type="project" value="UniProtKB-SubCell"/>
</dbReference>
<keyword evidence="4 5" id="KW-0808">Transferase</keyword>
<dbReference type="Pfam" id="PF00852">
    <property type="entry name" value="Glyco_transf_10"/>
    <property type="match status" value="1"/>
</dbReference>
<comment type="pathway">
    <text evidence="1">Protein modification; protein glycosylation.</text>
</comment>
<dbReference type="InterPro" id="IPR055270">
    <property type="entry name" value="Glyco_tran_10_C"/>
</dbReference>
<comment type="subcellular location">
    <subcellularLocation>
        <location evidence="5">Golgi apparatus</location>
        <location evidence="5">Golgi stack membrane</location>
        <topology evidence="5">Single-pass type II membrane protein</topology>
    </subcellularLocation>
</comment>
<comment type="similarity">
    <text evidence="2 5">Belongs to the glycosyltransferase 10 family.</text>
</comment>
<evidence type="ECO:0000256" key="1">
    <source>
        <dbReference type="ARBA" id="ARBA00004922"/>
    </source>
</evidence>
<dbReference type="AlphaFoldDB" id="A0A9P6PNF7"/>
<evidence type="ECO:0000313" key="8">
    <source>
        <dbReference type="EMBL" id="KAG0249325.1"/>
    </source>
</evidence>
<keyword evidence="5" id="KW-0333">Golgi apparatus</keyword>
<keyword evidence="5" id="KW-1133">Transmembrane helix</keyword>
<feature type="region of interest" description="Disordered" evidence="6">
    <location>
        <begin position="230"/>
        <end position="252"/>
    </location>
</feature>
<keyword evidence="3 5" id="KW-0328">Glycosyltransferase</keyword>
<keyword evidence="5" id="KW-0472">Membrane</keyword>
<evidence type="ECO:0000256" key="4">
    <source>
        <dbReference type="ARBA" id="ARBA00022679"/>
    </source>
</evidence>
<dbReference type="Proteomes" id="UP000726737">
    <property type="component" value="Unassembled WGS sequence"/>
</dbReference>
<dbReference type="PANTHER" id="PTHR11929:SF145">
    <property type="entry name" value="ALPHA-(1,3)-FUCOSYLTRANSFERASE FUT-1"/>
    <property type="match status" value="1"/>
</dbReference>
<dbReference type="EMBL" id="JAAAJA010000837">
    <property type="protein sequence ID" value="KAG0249325.1"/>
    <property type="molecule type" value="Genomic_DNA"/>
</dbReference>
<evidence type="ECO:0000256" key="3">
    <source>
        <dbReference type="ARBA" id="ARBA00022676"/>
    </source>
</evidence>